<comment type="caution">
    <text evidence="1">The sequence shown here is derived from an EMBL/GenBank/DDBJ whole genome shotgun (WGS) entry which is preliminary data.</text>
</comment>
<evidence type="ECO:0008006" key="3">
    <source>
        <dbReference type="Google" id="ProtNLM"/>
    </source>
</evidence>
<evidence type="ECO:0000313" key="1">
    <source>
        <dbReference type="EMBL" id="PCE64883.1"/>
    </source>
</evidence>
<dbReference type="AlphaFoldDB" id="A0A2A4G8W9"/>
<sequence>MRKTLTFLLVVFSLWSCDDGELEIQTIDFDEADIQACDNEINTNDRKLLFKVIEEEALILEIAKGIMVNRNNSDEPSTSNINNNNSSDTHLTYRFFTAEPTTAYFCDPLPPANISVTNESITTGGTLTVRTAASSVSFTQKSFTHDLQMSNLNIENDINENIIIDTETNYGNYVTTVESSIEKNFDNFTNTQIQACDGANPPNKLFKKVDDEFVSISLPDGALDNVAGVDTYPLNASTVFTNSILNVLIPDDSTIPCSGATDTNEVNSFSSTEGELTITTVANNDGGFNHVLVFKNMKLRDKNEGNVGSAIASYTFGTYTSN</sequence>
<keyword evidence="2" id="KW-1185">Reference proteome</keyword>
<reference evidence="1 2" key="1">
    <citation type="submission" date="2017-04" db="EMBL/GenBank/DDBJ databases">
        <title>A new member of the family Flavobacteriaceae isolated from ascidians.</title>
        <authorList>
            <person name="Chen L."/>
        </authorList>
    </citation>
    <scope>NUCLEOTIDE SEQUENCE [LARGE SCALE GENOMIC DNA]</scope>
    <source>
        <strain evidence="1 2">HQA918</strain>
    </source>
</reference>
<dbReference type="RefSeq" id="WP_097440162.1">
    <property type="nucleotide sequence ID" value="NZ_KZ300476.1"/>
</dbReference>
<organism evidence="1 2">
    <name type="scientific">Sediminicola luteus</name>
    <dbReference type="NCBI Taxonomy" id="319238"/>
    <lineage>
        <taxon>Bacteria</taxon>
        <taxon>Pseudomonadati</taxon>
        <taxon>Bacteroidota</taxon>
        <taxon>Flavobacteriia</taxon>
        <taxon>Flavobacteriales</taxon>
        <taxon>Flavobacteriaceae</taxon>
        <taxon>Sediminicola</taxon>
    </lineage>
</organism>
<name>A0A2A4G8W9_9FLAO</name>
<protein>
    <recommendedName>
        <fullName evidence="3">Lipoprotein</fullName>
    </recommendedName>
</protein>
<dbReference type="EMBL" id="NBWU01000002">
    <property type="protein sequence ID" value="PCE64883.1"/>
    <property type="molecule type" value="Genomic_DNA"/>
</dbReference>
<dbReference type="Proteomes" id="UP000219559">
    <property type="component" value="Unassembled WGS sequence"/>
</dbReference>
<accession>A0A2A4G8W9</accession>
<gene>
    <name evidence="1" type="ORF">B7P33_06890</name>
</gene>
<dbReference type="OrthoDB" id="1417969at2"/>
<proteinExistence type="predicted"/>
<evidence type="ECO:0000313" key="2">
    <source>
        <dbReference type="Proteomes" id="UP000219559"/>
    </source>
</evidence>